<organism evidence="1 2">
    <name type="scientific">Pichia kudriavzevii</name>
    <name type="common">Yeast</name>
    <name type="synonym">Issatchenkia orientalis</name>
    <dbReference type="NCBI Taxonomy" id="4909"/>
    <lineage>
        <taxon>Eukaryota</taxon>
        <taxon>Fungi</taxon>
        <taxon>Dikarya</taxon>
        <taxon>Ascomycota</taxon>
        <taxon>Saccharomycotina</taxon>
        <taxon>Pichiomycetes</taxon>
        <taxon>Pichiales</taxon>
        <taxon>Pichiaceae</taxon>
        <taxon>Pichia</taxon>
    </lineage>
</organism>
<dbReference type="SUPFAM" id="SSF50978">
    <property type="entry name" value="WD40 repeat-like"/>
    <property type="match status" value="1"/>
</dbReference>
<proteinExistence type="predicted"/>
<evidence type="ECO:0008006" key="3">
    <source>
        <dbReference type="Google" id="ProtNLM"/>
    </source>
</evidence>
<gene>
    <name evidence="1" type="ORF">C5L36_0C11650</name>
</gene>
<protein>
    <recommendedName>
        <fullName evidence="3">Transcription factor tau 91 kDa subunit</fullName>
    </recommendedName>
</protein>
<dbReference type="KEGG" id="pkz:C5L36_0C11650"/>
<dbReference type="VEuPathDB" id="FungiDB:C5L36_0C11650"/>
<sequence length="561" mass="63633">MYHFNIHAIMSKLNKNKTKTSWVEPTWEEFSLEYGDNHFLSSLSGEITYTQNNGLNQTSIRQYKQFQDQNAEIGFMTPPAADLQLEKAVNENLHGLFDCEKFNSLPDLQLSDLNQIEFNNYLKLNRVVEFQINDTEETRLNSTNAVEFPTHESVMRTGLVFNSGGLPVHSMWCPLKFNDKKYLFLSVVEEDTELSEFSTSSSCIRILEFDNGKFELTKTILLDSVVKEFQFSTISSDSIALLGLTLSNGTIEIWKITQDTVTGPTSFHRVSSGPVILKLDNPLLLLTCCTFSSTDTVIAGTNRGYIAQFRVSTQKLDYLIPTKTCGITNIKCFLPVMADARNLSVTFSSSDFSSYFMKLPLPNFRSSILNNIALYEIGITNKDLMFDRNTDQLSNLKTVLSVEHPNYIRVSTISNPSSMWRYRLDNDKDISCIAVQKTSGKIQENGLMVFTGHSNGSVRLFNFFNVHTTYERKYTSSSIRLMKMNRSAHNPSKFWLDLNYEVGRLGDIVKKDPFKQVSIAKTRNIRIVDDIMLCPLCVSSLDNSVAVLYDNGLVVLEELLV</sequence>
<reference evidence="1 2" key="1">
    <citation type="submission" date="2018-06" db="EMBL/GenBank/DDBJ databases">
        <title>Population genomics shows no distinction between pathogenic Candida krusei and environmental Pichia kudriavzevii: One species, four names.</title>
        <authorList>
            <person name="Douglass A.P."/>
            <person name="Offei B."/>
            <person name="Braun-Galleani S."/>
            <person name="Coughlan A.Y."/>
            <person name="Martos A."/>
            <person name="Ortiz-Merino R.A."/>
            <person name="Byrne K.P."/>
            <person name="Wolfe K.H."/>
        </authorList>
    </citation>
    <scope>NUCLEOTIDE SEQUENCE [LARGE SCALE GENOMIC DNA]</scope>
    <source>
        <strain evidence="1 2">CBS573</strain>
    </source>
</reference>
<dbReference type="STRING" id="4909.A0A2U9R8N5"/>
<dbReference type="RefSeq" id="XP_029322736.1">
    <property type="nucleotide sequence ID" value="XM_029466876.1"/>
</dbReference>
<dbReference type="Proteomes" id="UP000249293">
    <property type="component" value="Chromosome 3"/>
</dbReference>
<keyword evidence="2" id="KW-1185">Reference proteome</keyword>
<dbReference type="InterPro" id="IPR036322">
    <property type="entry name" value="WD40_repeat_dom_sf"/>
</dbReference>
<dbReference type="OrthoDB" id="4703at2759"/>
<dbReference type="EMBL" id="CP028775">
    <property type="protein sequence ID" value="AWU77259.1"/>
    <property type="molecule type" value="Genomic_DNA"/>
</dbReference>
<evidence type="ECO:0000313" key="1">
    <source>
        <dbReference type="EMBL" id="AWU77259.1"/>
    </source>
</evidence>
<name>A0A2U9R8N5_PICKU</name>
<accession>A0A2U9R8N5</accession>
<evidence type="ECO:0000313" key="2">
    <source>
        <dbReference type="Proteomes" id="UP000249293"/>
    </source>
</evidence>
<dbReference type="AlphaFoldDB" id="A0A2U9R8N5"/>
<dbReference type="GeneID" id="40385054"/>
<dbReference type="InterPro" id="IPR015943">
    <property type="entry name" value="WD40/YVTN_repeat-like_dom_sf"/>
</dbReference>
<dbReference type="Gene3D" id="2.130.10.10">
    <property type="entry name" value="YVTN repeat-like/Quinoprotein amine dehydrogenase"/>
    <property type="match status" value="1"/>
</dbReference>